<proteinExistence type="predicted"/>
<dbReference type="InterPro" id="IPR037523">
    <property type="entry name" value="VOC_core"/>
</dbReference>
<evidence type="ECO:0000313" key="6">
    <source>
        <dbReference type="Proteomes" id="UP000283576"/>
    </source>
</evidence>
<dbReference type="PROSITE" id="PS51819">
    <property type="entry name" value="VOC"/>
    <property type="match status" value="1"/>
</dbReference>
<dbReference type="EMBL" id="QXRZ01000006">
    <property type="protein sequence ID" value="RIL42184.1"/>
    <property type="molecule type" value="Genomic_DNA"/>
</dbReference>
<dbReference type="RefSeq" id="WP_042739719.1">
    <property type="nucleotide sequence ID" value="NZ_BKAX01000001.1"/>
</dbReference>
<protein>
    <submittedName>
        <fullName evidence="4">Lactoylglutathione lyase</fullName>
    </submittedName>
    <submittedName>
        <fullName evidence="3">VOC family protein</fullName>
    </submittedName>
</protein>
<dbReference type="InterPro" id="IPR004360">
    <property type="entry name" value="Glyas_Fos-R_dOase_dom"/>
</dbReference>
<dbReference type="PANTHER" id="PTHR36437">
    <property type="entry name" value="GLYOXALASE/BLEOMYCIN RESISTANCE PROTEIN/DIOXYGENASE"/>
    <property type="match status" value="1"/>
</dbReference>
<dbReference type="AlphaFoldDB" id="A0A0D0SEQ2"/>
<dbReference type="Proteomes" id="UP000321057">
    <property type="component" value="Unassembled WGS sequence"/>
</dbReference>
<name>A0A0D0SEQ2_STAGA</name>
<dbReference type="Proteomes" id="UP000283576">
    <property type="component" value="Unassembled WGS sequence"/>
</dbReference>
<dbReference type="GeneID" id="93845796"/>
<dbReference type="STRING" id="1293.SH09_11140"/>
<keyword evidence="4" id="KW-0456">Lyase</keyword>
<dbReference type="InterPro" id="IPR029068">
    <property type="entry name" value="Glyas_Bleomycin-R_OHBP_Dase"/>
</dbReference>
<keyword evidence="7" id="KW-1185">Reference proteome</keyword>
<evidence type="ECO:0000313" key="5">
    <source>
        <dbReference type="Proteomes" id="UP000255277"/>
    </source>
</evidence>
<reference evidence="3 6" key="1">
    <citation type="journal article" date="2016" name="Front. Microbiol.">
        <title>Comprehensive Phylogenetic Analysis of Bovine Non-aureus Staphylococci Species Based on Whole-Genome Sequencing.</title>
        <authorList>
            <person name="Naushad S."/>
            <person name="Barkema H.W."/>
            <person name="Luby C."/>
            <person name="Condas L.A."/>
            <person name="Nobrega D.B."/>
            <person name="Carson D.A."/>
            <person name="De Buck J."/>
        </authorList>
    </citation>
    <scope>NUCLEOTIDE SEQUENCE [LARGE SCALE GENOMIC DNA]</scope>
    <source>
        <strain evidence="3 6">SNUC 1388</strain>
    </source>
</reference>
<reference evidence="4 5" key="2">
    <citation type="submission" date="2018-06" db="EMBL/GenBank/DDBJ databases">
        <authorList>
            <consortium name="Pathogen Informatics"/>
            <person name="Doyle S."/>
        </authorList>
    </citation>
    <scope>NUCLEOTIDE SEQUENCE [LARGE SCALE GENOMIC DNA]</scope>
    <source>
        <strain evidence="4 5">NCTC12195</strain>
    </source>
</reference>
<dbReference type="EMBL" id="UHDK01000001">
    <property type="protein sequence ID" value="SUM32189.1"/>
    <property type="molecule type" value="Genomic_DNA"/>
</dbReference>
<dbReference type="OrthoDB" id="9794917at2"/>
<evidence type="ECO:0000313" key="4">
    <source>
        <dbReference type="EMBL" id="SUM32189.1"/>
    </source>
</evidence>
<sequence>MKIIATSIFVENQDAAKQFYTEKLGFELVNDMDVGGGYRWLTVKEANSSNPVEVVLEPNASPIAKNYQEGLFNAGIPVTMFGVDDIEAVQRDLKDKDVQFHTEVKEVDQIKMAIFNDTCGNLIQIIEQ</sequence>
<dbReference type="Gene3D" id="3.10.180.10">
    <property type="entry name" value="2,3-Dihydroxybiphenyl 1,2-Dioxygenase, domain 1"/>
    <property type="match status" value="1"/>
</dbReference>
<dbReference type="Pfam" id="PF00903">
    <property type="entry name" value="Glyoxalase"/>
    <property type="match status" value="1"/>
</dbReference>
<feature type="domain" description="VOC" evidence="1">
    <location>
        <begin position="1"/>
        <end position="128"/>
    </location>
</feature>
<dbReference type="GO" id="GO:0016829">
    <property type="term" value="F:lyase activity"/>
    <property type="evidence" value="ECO:0007669"/>
    <property type="project" value="UniProtKB-KW"/>
</dbReference>
<evidence type="ECO:0000313" key="7">
    <source>
        <dbReference type="Proteomes" id="UP000321057"/>
    </source>
</evidence>
<evidence type="ECO:0000259" key="1">
    <source>
        <dbReference type="PROSITE" id="PS51819"/>
    </source>
</evidence>
<gene>
    <name evidence="2" type="primary">yurT</name>
    <name evidence="3" type="ORF">BUZ01_10425</name>
    <name evidence="4" type="ORF">NCTC12195_01630</name>
    <name evidence="2" type="ORF">SGA02_04390</name>
</gene>
<dbReference type="Proteomes" id="UP000255277">
    <property type="component" value="Unassembled WGS sequence"/>
</dbReference>
<dbReference type="PANTHER" id="PTHR36437:SF2">
    <property type="entry name" value="GLYOXALASE_BLEOMYCIN RESISTANCE PROTEIN_DIOXYGENASE"/>
    <property type="match status" value="1"/>
</dbReference>
<reference evidence="2 7" key="3">
    <citation type="submission" date="2019-07" db="EMBL/GenBank/DDBJ databases">
        <title>Whole genome shotgun sequence of Staphylococcus gallinarum NBRC 109767.</title>
        <authorList>
            <person name="Hosoyama A."/>
            <person name="Uohara A."/>
            <person name="Ohji S."/>
            <person name="Ichikawa N."/>
        </authorList>
    </citation>
    <scope>NUCLEOTIDE SEQUENCE [LARGE SCALE GENOMIC DNA]</scope>
    <source>
        <strain evidence="2 7">NBRC 109767</strain>
    </source>
</reference>
<accession>A0A0D0SEQ2</accession>
<organism evidence="3 6">
    <name type="scientific">Staphylococcus gallinarum</name>
    <dbReference type="NCBI Taxonomy" id="1293"/>
    <lineage>
        <taxon>Bacteria</taxon>
        <taxon>Bacillati</taxon>
        <taxon>Bacillota</taxon>
        <taxon>Bacilli</taxon>
        <taxon>Bacillales</taxon>
        <taxon>Staphylococcaceae</taxon>
        <taxon>Staphylococcus</taxon>
    </lineage>
</organism>
<dbReference type="EMBL" id="BKAX01000001">
    <property type="protein sequence ID" value="GEQ04611.1"/>
    <property type="molecule type" value="Genomic_DNA"/>
</dbReference>
<evidence type="ECO:0000313" key="3">
    <source>
        <dbReference type="EMBL" id="RIL42184.1"/>
    </source>
</evidence>
<evidence type="ECO:0000313" key="2">
    <source>
        <dbReference type="EMBL" id="GEQ04611.1"/>
    </source>
</evidence>
<dbReference type="SUPFAM" id="SSF54593">
    <property type="entry name" value="Glyoxalase/Bleomycin resistance protein/Dihydroxybiphenyl dioxygenase"/>
    <property type="match status" value="1"/>
</dbReference>